<dbReference type="Proteomes" id="UP000744676">
    <property type="component" value="Unassembled WGS sequence"/>
</dbReference>
<accession>A0ACB6V113</accession>
<sequence>MDGAAMSTAAEMVAPAPITADVATTFSTTASQRARPHRPGIDDFPRTTKFVARVINKSLPFVILGLVGYAIYVYCFLYCWTEVVSFHSRRVGIALICAFCVILTLLFVTWAQILVVGPGRYQPDEAATAVVGVATDTGRVMEKQAALREVFVCDPYGYPLWCSTCQMHKPDRVHHSAELGYCVPKMDHLCNWVGGVIGLTNYRFFMQFLGYFTLLLSFLVASMAVFTSTYKARTGTQPVHLIVIFVISGFWLVLLLAFTAVHISYVLTNTTTIESMRYKQSDFPIFNFRETAHSNLRIVSRMRRTDPRPYSLGAAANWRGVMGTSALYWVLPLPLPQAERECSFSEFNPALLALFRERYARREEGYPAVRDPPSQQQQSAK</sequence>
<proteinExistence type="predicted"/>
<evidence type="ECO:0000313" key="1">
    <source>
        <dbReference type="EMBL" id="KAF5094419.1"/>
    </source>
</evidence>
<protein>
    <submittedName>
        <fullName evidence="1">Uncharacterized protein</fullName>
    </submittedName>
</protein>
<evidence type="ECO:0000313" key="2">
    <source>
        <dbReference type="Proteomes" id="UP000744676"/>
    </source>
</evidence>
<reference evidence="1 2" key="1">
    <citation type="journal article" date="2020" name="Front. Microbiol.">
        <title>Phenotypic and Genetic Characterization of the Cheese Ripening Yeast Geotrichum candidum.</title>
        <authorList>
            <person name="Perkins V."/>
            <person name="Vignola S."/>
            <person name="Lessard M.H."/>
            <person name="Plante P.L."/>
            <person name="Corbeil J."/>
            <person name="Dugat-Bony E."/>
            <person name="Frenette M."/>
            <person name="Labrie S."/>
        </authorList>
    </citation>
    <scope>NUCLEOTIDE SEQUENCE [LARGE SCALE GENOMIC DNA]</scope>
    <source>
        <strain evidence="1 2">LMA-1147</strain>
    </source>
</reference>
<dbReference type="EMBL" id="QVQA01000164">
    <property type="protein sequence ID" value="KAF5094419.1"/>
    <property type="molecule type" value="Genomic_DNA"/>
</dbReference>
<gene>
    <name evidence="1" type="ORF">D0Z00_003534</name>
</gene>
<organism evidence="1 2">
    <name type="scientific">Geotrichum galactomycetum</name>
    <dbReference type="NCBI Taxonomy" id="27317"/>
    <lineage>
        <taxon>Eukaryota</taxon>
        <taxon>Fungi</taxon>
        <taxon>Dikarya</taxon>
        <taxon>Ascomycota</taxon>
        <taxon>Saccharomycotina</taxon>
        <taxon>Dipodascomycetes</taxon>
        <taxon>Dipodascales</taxon>
        <taxon>Dipodascaceae</taxon>
        <taxon>Geotrichum</taxon>
    </lineage>
</organism>
<comment type="caution">
    <text evidence="1">The sequence shown here is derived from an EMBL/GenBank/DDBJ whole genome shotgun (WGS) entry which is preliminary data.</text>
</comment>
<keyword evidence="2" id="KW-1185">Reference proteome</keyword>
<name>A0ACB6V113_9ASCO</name>